<protein>
    <submittedName>
        <fullName evidence="1">Uncharacterized protein</fullName>
    </submittedName>
</protein>
<gene>
    <name evidence="1" type="ORF">GZ78_24040</name>
</gene>
<reference evidence="1 2" key="1">
    <citation type="submission" date="2014-06" db="EMBL/GenBank/DDBJ databases">
        <title>Whole Genome Sequences of Three Symbiotic Endozoicomonas Bacteria.</title>
        <authorList>
            <person name="Neave M.J."/>
            <person name="Apprill A."/>
            <person name="Voolstra C.R."/>
        </authorList>
    </citation>
    <scope>NUCLEOTIDE SEQUENCE [LARGE SCALE GENOMIC DNA]</scope>
    <source>
        <strain evidence="1 2">DSM 25634</strain>
    </source>
</reference>
<sequence>MTSQPFNEANTIEAALIDKLTTGRGPKWDFVNGEQLPKQAGDVLIGEYLHDALCKLNPKLS</sequence>
<keyword evidence="2" id="KW-1185">Reference proteome</keyword>
<proteinExistence type="predicted"/>
<name>A0A081NCV6_9GAMM</name>
<dbReference type="eggNOG" id="COG0610">
    <property type="taxonomic scope" value="Bacteria"/>
</dbReference>
<evidence type="ECO:0000313" key="2">
    <source>
        <dbReference type="Proteomes" id="UP000028073"/>
    </source>
</evidence>
<comment type="caution">
    <text evidence="1">The sequence shown here is derived from an EMBL/GenBank/DDBJ whole genome shotgun (WGS) entry which is preliminary data.</text>
</comment>
<accession>A0A081NCV6</accession>
<dbReference type="RefSeq" id="WP_034841007.1">
    <property type="nucleotide sequence ID" value="NZ_JOKH01000006.1"/>
</dbReference>
<evidence type="ECO:0000313" key="1">
    <source>
        <dbReference type="EMBL" id="KEQ16279.1"/>
    </source>
</evidence>
<dbReference type="AlphaFoldDB" id="A0A081NCV6"/>
<dbReference type="STRING" id="1137799.GZ78_24040"/>
<dbReference type="EMBL" id="JOKH01000006">
    <property type="protein sequence ID" value="KEQ16279.1"/>
    <property type="molecule type" value="Genomic_DNA"/>
</dbReference>
<dbReference type="Proteomes" id="UP000028073">
    <property type="component" value="Unassembled WGS sequence"/>
</dbReference>
<organism evidence="1 2">
    <name type="scientific">Endozoicomonas numazuensis</name>
    <dbReference type="NCBI Taxonomy" id="1137799"/>
    <lineage>
        <taxon>Bacteria</taxon>
        <taxon>Pseudomonadati</taxon>
        <taxon>Pseudomonadota</taxon>
        <taxon>Gammaproteobacteria</taxon>
        <taxon>Oceanospirillales</taxon>
        <taxon>Endozoicomonadaceae</taxon>
        <taxon>Endozoicomonas</taxon>
    </lineage>
</organism>